<name>A0A285PJR1_9HYPH</name>
<evidence type="ECO:0000313" key="3">
    <source>
        <dbReference type="EMBL" id="SNZ21658.1"/>
    </source>
</evidence>
<dbReference type="OrthoDB" id="9796586at2"/>
<dbReference type="InterPro" id="IPR001638">
    <property type="entry name" value="Solute-binding_3/MltF_N"/>
</dbReference>
<dbReference type="EMBL" id="OBEL01000010">
    <property type="protein sequence ID" value="SNZ21658.1"/>
    <property type="molecule type" value="Genomic_DNA"/>
</dbReference>
<protein>
    <submittedName>
        <fullName evidence="3">Amino acid ABC transporter substrate-binding protein, PAAT family</fullName>
    </submittedName>
</protein>
<dbReference type="Proteomes" id="UP000219439">
    <property type="component" value="Unassembled WGS sequence"/>
</dbReference>
<dbReference type="AlphaFoldDB" id="A0A285PJR1"/>
<sequence>MQLRANNVQEVGTRMSSLFAVGTCMKKYAIGFAIGFLLYMPLAHAQQAEPALETETPQVTSGPVASVESETASDTWSQAPFANFIDTRTRQTAPDPKLIEKGLRILTSDGFAPFNNVDKDGRPRGYHVDLTKLICEDLNMACTIKVVDFATIPELLTQGKADIAVAGLTNHPSIREQVGFSLPYLQRPARFVARQGVSLRISPTGLAGKPVAVVGRSAHEAYLKAYFADVKPIAVADLADAQKLLMEDKVVAIFADAMHLAQLITQSKGGIGFRAEPYLDQHFFGQGMAIAYQRRQRGLRGLLDYALVRLAKKGNLAELYARYFPLDIYARY</sequence>
<evidence type="ECO:0000256" key="1">
    <source>
        <dbReference type="ARBA" id="ARBA00022729"/>
    </source>
</evidence>
<keyword evidence="1" id="KW-0732">Signal</keyword>
<dbReference type="Pfam" id="PF00497">
    <property type="entry name" value="SBP_bac_3"/>
    <property type="match status" value="1"/>
</dbReference>
<organism evidence="3 4">
    <name type="scientific">Cohaesibacter gelatinilyticus</name>
    <dbReference type="NCBI Taxonomy" id="372072"/>
    <lineage>
        <taxon>Bacteria</taxon>
        <taxon>Pseudomonadati</taxon>
        <taxon>Pseudomonadota</taxon>
        <taxon>Alphaproteobacteria</taxon>
        <taxon>Hyphomicrobiales</taxon>
        <taxon>Cohaesibacteraceae</taxon>
    </lineage>
</organism>
<evidence type="ECO:0000259" key="2">
    <source>
        <dbReference type="SMART" id="SM00062"/>
    </source>
</evidence>
<keyword evidence="4" id="KW-1185">Reference proteome</keyword>
<accession>A0A285PJR1</accession>
<gene>
    <name evidence="3" type="ORF">SAMN06265368_4783</name>
</gene>
<feature type="domain" description="Solute-binding protein family 3/N-terminal" evidence="2">
    <location>
        <begin position="102"/>
        <end position="327"/>
    </location>
</feature>
<dbReference type="SUPFAM" id="SSF53850">
    <property type="entry name" value="Periplasmic binding protein-like II"/>
    <property type="match status" value="1"/>
</dbReference>
<proteinExistence type="predicted"/>
<dbReference type="PANTHER" id="PTHR35936">
    <property type="entry name" value="MEMBRANE-BOUND LYTIC MUREIN TRANSGLYCOSYLASE F"/>
    <property type="match status" value="1"/>
</dbReference>
<evidence type="ECO:0000313" key="4">
    <source>
        <dbReference type="Proteomes" id="UP000219439"/>
    </source>
</evidence>
<dbReference type="PANTHER" id="PTHR35936:SF35">
    <property type="entry name" value="L-CYSTINE-BINDING PROTEIN TCYJ"/>
    <property type="match status" value="1"/>
</dbReference>
<dbReference type="Gene3D" id="3.40.190.10">
    <property type="entry name" value="Periplasmic binding protein-like II"/>
    <property type="match status" value="2"/>
</dbReference>
<reference evidence="3 4" key="1">
    <citation type="submission" date="2017-09" db="EMBL/GenBank/DDBJ databases">
        <authorList>
            <person name="Ehlers B."/>
            <person name="Leendertz F.H."/>
        </authorList>
    </citation>
    <scope>NUCLEOTIDE SEQUENCE [LARGE SCALE GENOMIC DNA]</scope>
    <source>
        <strain evidence="3 4">DSM 18289</strain>
    </source>
</reference>
<dbReference type="SMART" id="SM00062">
    <property type="entry name" value="PBPb"/>
    <property type="match status" value="1"/>
</dbReference>